<sequence length="1520" mass="168331">MTSLPLPLPLPLPPPPLHPTPTTVSSTPTPCDSCTSMAPKKKKKPAANPARAVATTSIASKPKVDKKLDSADVSETGSAATPATPVTPADAAPSPAGAAPAPRELHQLSPEELELQLERNELQFLVEKHAQKVRKESSRHISRIQTDRRVLRTQAQYLPTREWLPQDLAAQILDLIKDEINGDFSSPEHKFSIRSLSEEDAVLRLWTLSQTLVDMGFSKERVRQMLQLICRNPPPFDTNTPIWGLQECLDWFAVNCSSEELPPYESQALPPAIDTSSSSRSNSPKRSGTPASDRVPASKQNPGPPQQEADDPAPSEGDFEVSDLDSDMEPDQLLETYISAKSRLFQVNPDLVATANSRSKSTKKPRGVQKPTSLPRGALKLQNKIQQIESDALFDQREADEKWASIRIELAREASGKPKRPKETRTKEPDSSAEPESNNANAADDIMQQAAAFGDVLTQDADDGDGLLGGMFAAEPGDNQPLATGDSTGDSVSATIRDFGKSTGMNPRRILEEACRARDSGVRLTYKHVSPTTYSSRHSVTITWTKDQESIDASAIPDINCEVGPRSTTFTMIKVATPGTQQSEAYVSVVALFLIFSVSSKEEKVYMRLPPAWRDLWAEFSEAQKNITDEKDREMVKDIRGIVHETLEREDEDGVVLMNGFKKRGKGVGDGNGESNLPIRTNEISEDDSERLREMWRRKTSTPSYQRMLTARSQLPMTHFREAAMSAIERNQVVILCGETGCGKSTQLPAFLLEHELSNGRPCKIYCTEPRRISAISLAQRVSEELGENKSDVGTSRSLVGYAIRLESHTAASTRLVYATVGIVLRMLESSKGLNDITHLVIDEVHERSIDTDFLLIVLRALMVRRPELKVVLMSATVDADRFSKYLDGAPIVTVPGRTFPVQTKFLEDAIELTHYDVKTQKTSYADQEAAEDDDDSAENNKSGTGGNLQGYSPATRNALKEYDEYRIDYELIIRLLERVAYDPGYTQFSKAILVFLPGIAEIRQLNDMLVGHESFAQNWLVYPLHSTIASEDQQAAFLVPPPGVRKIVLATNIAETGITIPDITCVVDTGKHKEMRFDERRQLSRLIQSFIARANAKQRRGRAGRVQEGLCFHLFTKYRHDELMAEQQTPEMLRLSLQDLVMRVKICKLGDIEPTLSQALDPPSTKNIRRAIDALIEVDALTASEELTPLGRQLAKLPLDANLGKLALLASIFGCADVAITIAAILSSKDPFIAPFGQRQRADLARLAYRRGDSDLLTAYNAYSTWRKVCTTPGQSEFQFCQKNFLSRQNLANIEDLKSQLLSSLADANFVALTPEERQALNRYRPSSRSRSFVPVLASANANAQNDLLISAVVAWSFYPKLLTRDGKGWRNVASNQSVSLAPTSVNKHPPPGTSLRYLSYYHIMQSGASKLYNAHSTSVAHDVPLALFAGSASDADARLHAGVVALDGNRLRFAVRDWKTCLVVKVLRQRVRDVVNALLRKPGPQTLNRRQARWLELFLKVFDREGRDRDTGSAVRKA</sequence>
<dbReference type="SUPFAM" id="SSF52540">
    <property type="entry name" value="P-loop containing nucleoside triphosphate hydrolases"/>
    <property type="match status" value="1"/>
</dbReference>
<dbReference type="PROSITE" id="PS51192">
    <property type="entry name" value="HELICASE_ATP_BIND_1"/>
    <property type="match status" value="1"/>
</dbReference>
<comment type="caution">
    <text evidence="15">The sequence shown here is derived from an EMBL/GenBank/DDBJ whole genome shotgun (WGS) entry which is preliminary data.</text>
</comment>
<evidence type="ECO:0000256" key="7">
    <source>
        <dbReference type="ARBA" id="ARBA00022806"/>
    </source>
</evidence>
<dbReference type="InterPro" id="IPR027417">
    <property type="entry name" value="P-loop_NTPase"/>
</dbReference>
<dbReference type="RefSeq" id="XP_020133217.1">
    <property type="nucleotide sequence ID" value="XM_020279295.1"/>
</dbReference>
<accession>A0A1J9R8S6</accession>
<feature type="region of interest" description="Disordered" evidence="12">
    <location>
        <begin position="355"/>
        <end position="376"/>
    </location>
</feature>
<dbReference type="GO" id="GO:0005524">
    <property type="term" value="F:ATP binding"/>
    <property type="evidence" value="ECO:0007669"/>
    <property type="project" value="UniProtKB-KW"/>
</dbReference>
<feature type="compositionally biased region" description="Pro residues" evidence="12">
    <location>
        <begin position="1"/>
        <end position="19"/>
    </location>
</feature>
<evidence type="ECO:0000256" key="5">
    <source>
        <dbReference type="ARBA" id="ARBA00022741"/>
    </source>
</evidence>
<evidence type="ECO:0000256" key="3">
    <source>
        <dbReference type="ARBA" id="ARBA00022528"/>
    </source>
</evidence>
<gene>
    <name evidence="15" type="ORF">BKCO1_8000193</name>
</gene>
<dbReference type="Pfam" id="PF00271">
    <property type="entry name" value="Helicase_C"/>
    <property type="match status" value="1"/>
</dbReference>
<comment type="catalytic activity">
    <reaction evidence="11">
        <text>ATP + H2O = ADP + phosphate + H(+)</text>
        <dbReference type="Rhea" id="RHEA:13065"/>
        <dbReference type="ChEBI" id="CHEBI:15377"/>
        <dbReference type="ChEBI" id="CHEBI:15378"/>
        <dbReference type="ChEBI" id="CHEBI:30616"/>
        <dbReference type="ChEBI" id="CHEBI:43474"/>
        <dbReference type="ChEBI" id="CHEBI:456216"/>
        <dbReference type="EC" id="3.6.4.13"/>
    </reaction>
</comment>
<feature type="domain" description="Helicase C-terminal" evidence="14">
    <location>
        <begin position="985"/>
        <end position="1149"/>
    </location>
</feature>
<dbReference type="SMART" id="SM00487">
    <property type="entry name" value="DEXDc"/>
    <property type="match status" value="1"/>
</dbReference>
<evidence type="ECO:0000256" key="1">
    <source>
        <dbReference type="ARBA" id="ARBA00004229"/>
    </source>
</evidence>
<dbReference type="Pfam" id="PF04408">
    <property type="entry name" value="WHD_HA2"/>
    <property type="match status" value="1"/>
</dbReference>
<organism evidence="15 16">
    <name type="scientific">Diplodia corticola</name>
    <dbReference type="NCBI Taxonomy" id="236234"/>
    <lineage>
        <taxon>Eukaryota</taxon>
        <taxon>Fungi</taxon>
        <taxon>Dikarya</taxon>
        <taxon>Ascomycota</taxon>
        <taxon>Pezizomycotina</taxon>
        <taxon>Dothideomycetes</taxon>
        <taxon>Dothideomycetes incertae sedis</taxon>
        <taxon>Botryosphaeriales</taxon>
        <taxon>Botryosphaeriaceae</taxon>
        <taxon>Diplodia</taxon>
    </lineage>
</organism>
<keyword evidence="5" id="KW-0547">Nucleotide-binding</keyword>
<evidence type="ECO:0000256" key="11">
    <source>
        <dbReference type="ARBA" id="ARBA00047984"/>
    </source>
</evidence>
<feature type="compositionally biased region" description="Low complexity" evidence="12">
    <location>
        <begin position="20"/>
        <end position="30"/>
    </location>
</feature>
<evidence type="ECO:0000256" key="9">
    <source>
        <dbReference type="ARBA" id="ARBA00022884"/>
    </source>
</evidence>
<protein>
    <recommendedName>
        <fullName evidence="2">RNA helicase</fullName>
        <ecNumber evidence="2">3.6.4.13</ecNumber>
    </recommendedName>
</protein>
<evidence type="ECO:0000256" key="6">
    <source>
        <dbReference type="ARBA" id="ARBA00022801"/>
    </source>
</evidence>
<evidence type="ECO:0000256" key="12">
    <source>
        <dbReference type="SAM" id="MobiDB-lite"/>
    </source>
</evidence>
<feature type="compositionally biased region" description="Low complexity" evidence="12">
    <location>
        <begin position="79"/>
        <end position="103"/>
    </location>
</feature>
<dbReference type="OrthoDB" id="5600252at2759"/>
<evidence type="ECO:0000259" key="14">
    <source>
        <dbReference type="PROSITE" id="PS51194"/>
    </source>
</evidence>
<dbReference type="PROSITE" id="PS51194">
    <property type="entry name" value="HELICASE_CTER"/>
    <property type="match status" value="1"/>
</dbReference>
<keyword evidence="7" id="KW-0347">Helicase</keyword>
<feature type="region of interest" description="Disordered" evidence="12">
    <location>
        <begin position="412"/>
        <end position="439"/>
    </location>
</feature>
<dbReference type="GO" id="GO:0016787">
    <property type="term" value="F:hydrolase activity"/>
    <property type="evidence" value="ECO:0007669"/>
    <property type="project" value="UniProtKB-KW"/>
</dbReference>
<dbReference type="Proteomes" id="UP000183809">
    <property type="component" value="Unassembled WGS sequence"/>
</dbReference>
<keyword evidence="10" id="KW-0809">Transit peptide</keyword>
<dbReference type="PANTHER" id="PTHR18934">
    <property type="entry name" value="ATP-DEPENDENT RNA HELICASE"/>
    <property type="match status" value="1"/>
</dbReference>
<reference evidence="15 16" key="1">
    <citation type="submission" date="2016-10" db="EMBL/GenBank/DDBJ databases">
        <title>Proteomics and genomics reveal pathogen-plant mechanisms compatible with a hemibiotrophic lifestyle of Diplodia corticola.</title>
        <authorList>
            <person name="Fernandes I."/>
            <person name="De Jonge R."/>
            <person name="Van De Peer Y."/>
            <person name="Devreese B."/>
            <person name="Alves A."/>
            <person name="Esteves A.C."/>
        </authorList>
    </citation>
    <scope>NUCLEOTIDE SEQUENCE [LARGE SCALE GENOMIC DNA]</scope>
    <source>
        <strain evidence="15 16">CBS 112549</strain>
    </source>
</reference>
<dbReference type="InterPro" id="IPR011545">
    <property type="entry name" value="DEAD/DEAH_box_helicase_dom"/>
</dbReference>
<dbReference type="Gene3D" id="1.20.120.1080">
    <property type="match status" value="1"/>
</dbReference>
<dbReference type="CDD" id="cd17917">
    <property type="entry name" value="DEXHc_RHA-like"/>
    <property type="match status" value="1"/>
</dbReference>
<feature type="compositionally biased region" description="Acidic residues" evidence="12">
    <location>
        <begin position="929"/>
        <end position="938"/>
    </location>
</feature>
<evidence type="ECO:0000256" key="10">
    <source>
        <dbReference type="ARBA" id="ARBA00022946"/>
    </source>
</evidence>
<feature type="compositionally biased region" description="Acidic residues" evidence="12">
    <location>
        <begin position="308"/>
        <end position="327"/>
    </location>
</feature>
<feature type="compositionally biased region" description="Low complexity" evidence="12">
    <location>
        <begin position="276"/>
        <end position="287"/>
    </location>
</feature>
<dbReference type="Pfam" id="PF00270">
    <property type="entry name" value="DEAD"/>
    <property type="match status" value="1"/>
</dbReference>
<dbReference type="GO" id="GO:0003723">
    <property type="term" value="F:RNA binding"/>
    <property type="evidence" value="ECO:0007669"/>
    <property type="project" value="UniProtKB-KW"/>
</dbReference>
<keyword evidence="16" id="KW-1185">Reference proteome</keyword>
<feature type="region of interest" description="Disordered" evidence="12">
    <location>
        <begin position="924"/>
        <end position="954"/>
    </location>
</feature>
<evidence type="ECO:0000256" key="8">
    <source>
        <dbReference type="ARBA" id="ARBA00022840"/>
    </source>
</evidence>
<feature type="domain" description="Helicase ATP-binding" evidence="13">
    <location>
        <begin position="725"/>
        <end position="896"/>
    </location>
</feature>
<evidence type="ECO:0000256" key="2">
    <source>
        <dbReference type="ARBA" id="ARBA00012552"/>
    </source>
</evidence>
<comment type="subcellular location">
    <subcellularLocation>
        <location evidence="1">Plastid</location>
        <location evidence="1">Chloroplast</location>
    </subcellularLocation>
</comment>
<dbReference type="STRING" id="236234.A0A1J9R8S6"/>
<dbReference type="EC" id="3.6.4.13" evidence="2"/>
<dbReference type="FunFam" id="3.40.50.300:FF:000819">
    <property type="entry name" value="ATP dependent RNA helicase, putative"/>
    <property type="match status" value="1"/>
</dbReference>
<proteinExistence type="predicted"/>
<feature type="region of interest" description="Disordered" evidence="12">
    <location>
        <begin position="265"/>
        <end position="327"/>
    </location>
</feature>
<dbReference type="InterPro" id="IPR007502">
    <property type="entry name" value="Helicase-assoc_dom"/>
</dbReference>
<dbReference type="InterPro" id="IPR048333">
    <property type="entry name" value="HA2_WH"/>
</dbReference>
<dbReference type="InterPro" id="IPR014001">
    <property type="entry name" value="Helicase_ATP-bd"/>
</dbReference>
<keyword evidence="4" id="KW-0934">Plastid</keyword>
<dbReference type="EMBL" id="MNUE01000008">
    <property type="protein sequence ID" value="OJD36976.1"/>
    <property type="molecule type" value="Genomic_DNA"/>
</dbReference>
<feature type="region of interest" description="Disordered" evidence="12">
    <location>
        <begin position="467"/>
        <end position="491"/>
    </location>
</feature>
<keyword evidence="9" id="KW-0694">RNA-binding</keyword>
<name>A0A1J9R8S6_9PEZI</name>
<feature type="region of interest" description="Disordered" evidence="12">
    <location>
        <begin position="1"/>
        <end position="103"/>
    </location>
</feature>
<dbReference type="GO" id="GO:0003724">
    <property type="term" value="F:RNA helicase activity"/>
    <property type="evidence" value="ECO:0007669"/>
    <property type="project" value="UniProtKB-EC"/>
</dbReference>
<dbReference type="FunFam" id="1.20.120.1080:FF:000002">
    <property type="entry name" value="Putative ATP-dependent RNA helicase DHX36"/>
    <property type="match status" value="1"/>
</dbReference>
<feature type="compositionally biased region" description="Basic and acidic residues" evidence="12">
    <location>
        <begin position="412"/>
        <end position="430"/>
    </location>
</feature>
<evidence type="ECO:0000313" key="15">
    <source>
        <dbReference type="EMBL" id="OJD36976.1"/>
    </source>
</evidence>
<dbReference type="InterPro" id="IPR001650">
    <property type="entry name" value="Helicase_C-like"/>
</dbReference>
<dbReference type="Pfam" id="PF21010">
    <property type="entry name" value="HA2_C"/>
    <property type="match status" value="1"/>
</dbReference>
<keyword evidence="3" id="KW-0150">Chloroplast</keyword>
<dbReference type="CDD" id="cd18791">
    <property type="entry name" value="SF2_C_RHA"/>
    <property type="match status" value="1"/>
</dbReference>
<dbReference type="Gene3D" id="3.40.50.300">
    <property type="entry name" value="P-loop containing nucleotide triphosphate hydrolases"/>
    <property type="match status" value="2"/>
</dbReference>
<keyword evidence="8" id="KW-0067">ATP-binding</keyword>
<dbReference type="SMART" id="SM00490">
    <property type="entry name" value="HELICc"/>
    <property type="match status" value="1"/>
</dbReference>
<evidence type="ECO:0000259" key="13">
    <source>
        <dbReference type="PROSITE" id="PS51192"/>
    </source>
</evidence>
<evidence type="ECO:0000313" key="16">
    <source>
        <dbReference type="Proteomes" id="UP000183809"/>
    </source>
</evidence>
<dbReference type="FunFam" id="3.40.50.300:FF:000500">
    <property type="entry name" value="ATP-dependent RNA helicase DHX29"/>
    <property type="match status" value="1"/>
</dbReference>
<evidence type="ECO:0000256" key="4">
    <source>
        <dbReference type="ARBA" id="ARBA00022640"/>
    </source>
</evidence>
<feature type="compositionally biased region" description="Polar residues" evidence="12">
    <location>
        <begin position="481"/>
        <end position="491"/>
    </location>
</feature>
<keyword evidence="6" id="KW-0378">Hydrolase</keyword>
<dbReference type="PANTHER" id="PTHR18934:SF145">
    <property type="entry name" value="ATP-DEPENDENT RNA HELICASE DHX57-RELATED"/>
    <property type="match status" value="1"/>
</dbReference>
<dbReference type="GeneID" id="31019557"/>
<dbReference type="SMART" id="SM00847">
    <property type="entry name" value="HA2"/>
    <property type="match status" value="1"/>
</dbReference>